<evidence type="ECO:0000256" key="4">
    <source>
        <dbReference type="ARBA" id="ARBA00022448"/>
    </source>
</evidence>
<dbReference type="PANTHER" id="PTHR15929:SF0">
    <property type="entry name" value="STORE-OPERATED CALCIUM ENTRY-ASSOCIATED REGULATORY FACTOR"/>
    <property type="match status" value="1"/>
</dbReference>
<dbReference type="GO" id="GO:0005789">
    <property type="term" value="C:endoplasmic reticulum membrane"/>
    <property type="evidence" value="ECO:0007669"/>
    <property type="project" value="UniProtKB-SubCell"/>
</dbReference>
<evidence type="ECO:0000256" key="1">
    <source>
        <dbReference type="ARBA" id="ARBA00004115"/>
    </source>
</evidence>
<dbReference type="OrthoDB" id="20303at2759"/>
<keyword evidence="5" id="KW-0109">Calcium transport</keyword>
<keyword evidence="6 15" id="KW-0812">Transmembrane</keyword>
<dbReference type="Proteomes" id="UP000799436">
    <property type="component" value="Unassembled WGS sequence"/>
</dbReference>
<evidence type="ECO:0000256" key="12">
    <source>
        <dbReference type="ARBA" id="ARBA00023136"/>
    </source>
</evidence>
<keyword evidence="18" id="KW-1185">Reference proteome</keyword>
<feature type="chain" id="PRO_5026081106" description="Store-operated calcium entry-associated regulatory factor" evidence="16">
    <location>
        <begin position="22"/>
        <end position="346"/>
    </location>
</feature>
<keyword evidence="7 16" id="KW-0732">Signal</keyword>
<accession>A0A6G1L1K5</accession>
<dbReference type="EMBL" id="ML995866">
    <property type="protein sequence ID" value="KAF2766766.1"/>
    <property type="molecule type" value="Genomic_DNA"/>
</dbReference>
<gene>
    <name evidence="17" type="ORF">EJ03DRAFT_329784</name>
</gene>
<keyword evidence="12 15" id="KW-0472">Membrane</keyword>
<feature type="compositionally biased region" description="Polar residues" evidence="14">
    <location>
        <begin position="228"/>
        <end position="243"/>
    </location>
</feature>
<evidence type="ECO:0000256" key="15">
    <source>
        <dbReference type="SAM" id="Phobius"/>
    </source>
</evidence>
<evidence type="ECO:0000256" key="14">
    <source>
        <dbReference type="SAM" id="MobiDB-lite"/>
    </source>
</evidence>
<feature type="region of interest" description="Disordered" evidence="14">
    <location>
        <begin position="208"/>
        <end position="246"/>
    </location>
</feature>
<proteinExistence type="inferred from homology"/>
<evidence type="ECO:0000313" key="18">
    <source>
        <dbReference type="Proteomes" id="UP000799436"/>
    </source>
</evidence>
<evidence type="ECO:0000256" key="11">
    <source>
        <dbReference type="ARBA" id="ARBA00023065"/>
    </source>
</evidence>
<keyword evidence="10 15" id="KW-1133">Transmembrane helix</keyword>
<evidence type="ECO:0000256" key="5">
    <source>
        <dbReference type="ARBA" id="ARBA00022568"/>
    </source>
</evidence>
<reference evidence="17" key="1">
    <citation type="journal article" date="2020" name="Stud. Mycol.">
        <title>101 Dothideomycetes genomes: a test case for predicting lifestyles and emergence of pathogens.</title>
        <authorList>
            <person name="Haridas S."/>
            <person name="Albert R."/>
            <person name="Binder M."/>
            <person name="Bloem J."/>
            <person name="Labutti K."/>
            <person name="Salamov A."/>
            <person name="Andreopoulos B."/>
            <person name="Baker S."/>
            <person name="Barry K."/>
            <person name="Bills G."/>
            <person name="Bluhm B."/>
            <person name="Cannon C."/>
            <person name="Castanera R."/>
            <person name="Culley D."/>
            <person name="Daum C."/>
            <person name="Ezra D."/>
            <person name="Gonzalez J."/>
            <person name="Henrissat B."/>
            <person name="Kuo A."/>
            <person name="Liang C."/>
            <person name="Lipzen A."/>
            <person name="Lutzoni F."/>
            <person name="Magnuson J."/>
            <person name="Mondo S."/>
            <person name="Nolan M."/>
            <person name="Ohm R."/>
            <person name="Pangilinan J."/>
            <person name="Park H.-J."/>
            <person name="Ramirez L."/>
            <person name="Alfaro M."/>
            <person name="Sun H."/>
            <person name="Tritt A."/>
            <person name="Yoshinaga Y."/>
            <person name="Zwiers L.-H."/>
            <person name="Turgeon B."/>
            <person name="Goodwin S."/>
            <person name="Spatafora J."/>
            <person name="Crous P."/>
            <person name="Grigoriev I."/>
        </authorList>
    </citation>
    <scope>NUCLEOTIDE SEQUENCE</scope>
    <source>
        <strain evidence="17">CBS 116005</strain>
    </source>
</reference>
<sequence length="346" mass="37290">MRLTSLLLGLLLALMNPSVSAKSKARDAQLLSRVKALTFHDGRLTTARRSDPIPQMTCVGGNAKGLFAPDVMRCENAGSEYDTEDVHWTCKAQLPPEFKLGSTEVVCEGYDSPNDPYVLKGSCGVEYRLMLTSEGEEKYGKNVYERVFKHPTTENILSSLATTLFWLIFIGIIGVFLYRIFVYPRGGNGGAGNRGGWNWWGWGGGGGGHDGRDDPPPPYTPRAPKPRSSYSANRAAGQNTDSTWRPGFWTGAAAGAAASYAAQAAANAFTGRNRRPDYAYDDSQVGPSTWGRRTRDPDPPRTGFFNRPAPNSSSFGGGSSSFGAGPSAGPSSSRYESTGFGGTRRR</sequence>
<evidence type="ECO:0000256" key="6">
    <source>
        <dbReference type="ARBA" id="ARBA00022692"/>
    </source>
</evidence>
<feature type="signal peptide" evidence="16">
    <location>
        <begin position="1"/>
        <end position="21"/>
    </location>
</feature>
<organism evidence="17 18">
    <name type="scientific">Teratosphaeria nubilosa</name>
    <dbReference type="NCBI Taxonomy" id="161662"/>
    <lineage>
        <taxon>Eukaryota</taxon>
        <taxon>Fungi</taxon>
        <taxon>Dikarya</taxon>
        <taxon>Ascomycota</taxon>
        <taxon>Pezizomycotina</taxon>
        <taxon>Dothideomycetes</taxon>
        <taxon>Dothideomycetidae</taxon>
        <taxon>Mycosphaerellales</taxon>
        <taxon>Teratosphaeriaceae</taxon>
        <taxon>Teratosphaeria</taxon>
    </lineage>
</organism>
<feature type="compositionally biased region" description="Low complexity" evidence="14">
    <location>
        <begin position="321"/>
        <end position="333"/>
    </location>
</feature>
<feature type="transmembrane region" description="Helical" evidence="15">
    <location>
        <begin position="156"/>
        <end position="178"/>
    </location>
</feature>
<dbReference type="GO" id="GO:0006816">
    <property type="term" value="P:calcium ion transport"/>
    <property type="evidence" value="ECO:0007669"/>
    <property type="project" value="UniProtKB-KW"/>
</dbReference>
<name>A0A6G1L1K5_9PEZI</name>
<evidence type="ECO:0000256" key="2">
    <source>
        <dbReference type="ARBA" id="ARBA00006833"/>
    </source>
</evidence>
<keyword evidence="8" id="KW-0256">Endoplasmic reticulum</keyword>
<keyword evidence="9" id="KW-0106">Calcium</keyword>
<comment type="subcellular location">
    <subcellularLocation>
        <location evidence="1">Endoplasmic reticulum membrane</location>
        <topology evidence="1">Single-pass type I membrane protein</topology>
    </subcellularLocation>
</comment>
<dbReference type="Pfam" id="PF06682">
    <property type="entry name" value="SARAF"/>
    <property type="match status" value="1"/>
</dbReference>
<evidence type="ECO:0000256" key="9">
    <source>
        <dbReference type="ARBA" id="ARBA00022837"/>
    </source>
</evidence>
<protein>
    <recommendedName>
        <fullName evidence="3">Store-operated calcium entry-associated regulatory factor</fullName>
    </recommendedName>
    <alternativeName>
        <fullName evidence="13">Transmembrane protein 66</fullName>
    </alternativeName>
</protein>
<evidence type="ECO:0000256" key="8">
    <source>
        <dbReference type="ARBA" id="ARBA00022824"/>
    </source>
</evidence>
<keyword evidence="4" id="KW-0813">Transport</keyword>
<dbReference type="AlphaFoldDB" id="A0A6G1L1K5"/>
<evidence type="ECO:0000256" key="3">
    <source>
        <dbReference type="ARBA" id="ARBA00016584"/>
    </source>
</evidence>
<evidence type="ECO:0000313" key="17">
    <source>
        <dbReference type="EMBL" id="KAF2766766.1"/>
    </source>
</evidence>
<evidence type="ECO:0000256" key="10">
    <source>
        <dbReference type="ARBA" id="ARBA00022989"/>
    </source>
</evidence>
<evidence type="ECO:0000256" key="7">
    <source>
        <dbReference type="ARBA" id="ARBA00022729"/>
    </source>
</evidence>
<feature type="region of interest" description="Disordered" evidence="14">
    <location>
        <begin position="273"/>
        <end position="346"/>
    </location>
</feature>
<comment type="similarity">
    <text evidence="2">Belongs to the SARAF family.</text>
</comment>
<dbReference type="InterPro" id="IPR009567">
    <property type="entry name" value="SARAF"/>
</dbReference>
<evidence type="ECO:0000256" key="16">
    <source>
        <dbReference type="SAM" id="SignalP"/>
    </source>
</evidence>
<dbReference type="PANTHER" id="PTHR15929">
    <property type="entry name" value="STORE-OPERATED CALCIUM ENTRY-ASSOCIATED REGULATORY FACTOR"/>
    <property type="match status" value="1"/>
</dbReference>
<dbReference type="GO" id="GO:2001256">
    <property type="term" value="P:regulation of store-operated calcium entry"/>
    <property type="evidence" value="ECO:0007669"/>
    <property type="project" value="InterPro"/>
</dbReference>
<evidence type="ECO:0000256" key="13">
    <source>
        <dbReference type="ARBA" id="ARBA00031116"/>
    </source>
</evidence>
<keyword evidence="11" id="KW-0406">Ion transport</keyword>